<dbReference type="NCBIfam" id="TIGR00014">
    <property type="entry name" value="arsC"/>
    <property type="match status" value="1"/>
</dbReference>
<sequence length="118" mass="13123">MSEIKILHNPRCSKSRETLKLLEEKGIAADVVEYLKAPLSEAELKSLFAKLGLDDVKKMMRVKEAEYKEAGLNGADVTDEQRFAAMAEYPKLLERPVVINGDKARIGRPPEAVLDILG</sequence>
<dbReference type="AlphaFoldDB" id="A0A2S9VFA6"/>
<dbReference type="CDD" id="cd03034">
    <property type="entry name" value="ArsC_ArsC"/>
    <property type="match status" value="1"/>
</dbReference>
<dbReference type="PANTHER" id="PTHR30041:SF4">
    <property type="entry name" value="ARSENATE REDUCTASE"/>
    <property type="match status" value="1"/>
</dbReference>
<evidence type="ECO:0000313" key="6">
    <source>
        <dbReference type="Proteomes" id="UP000238949"/>
    </source>
</evidence>
<comment type="catalytic activity">
    <reaction evidence="4">
        <text>[glutaredoxin]-dithiol + arsenate + glutathione + H(+) = glutathionyl-S-S-[glutaredoxin] + arsenite + H2O</text>
        <dbReference type="Rhea" id="RHEA:22016"/>
        <dbReference type="Rhea" id="RHEA-COMP:10729"/>
        <dbReference type="Rhea" id="RHEA-COMP:17668"/>
        <dbReference type="ChEBI" id="CHEBI:15377"/>
        <dbReference type="ChEBI" id="CHEBI:15378"/>
        <dbReference type="ChEBI" id="CHEBI:29242"/>
        <dbReference type="ChEBI" id="CHEBI:29950"/>
        <dbReference type="ChEBI" id="CHEBI:48597"/>
        <dbReference type="ChEBI" id="CHEBI:57925"/>
        <dbReference type="ChEBI" id="CHEBI:146199"/>
        <dbReference type="EC" id="1.20.4.1"/>
    </reaction>
</comment>
<organism evidence="5 6">
    <name type="scientific">Alteromonas alba</name>
    <dbReference type="NCBI Taxonomy" id="2079529"/>
    <lineage>
        <taxon>Bacteria</taxon>
        <taxon>Pseudomonadati</taxon>
        <taxon>Pseudomonadota</taxon>
        <taxon>Gammaproteobacteria</taxon>
        <taxon>Alteromonadales</taxon>
        <taxon>Alteromonadaceae</taxon>
        <taxon>Alteromonas/Salinimonas group</taxon>
        <taxon>Alteromonas</taxon>
    </lineage>
</organism>
<dbReference type="Gene3D" id="3.40.30.10">
    <property type="entry name" value="Glutaredoxin"/>
    <property type="match status" value="1"/>
</dbReference>
<dbReference type="Proteomes" id="UP000238949">
    <property type="component" value="Unassembled WGS sequence"/>
</dbReference>
<keyword evidence="6" id="KW-1185">Reference proteome</keyword>
<dbReference type="SUPFAM" id="SSF52833">
    <property type="entry name" value="Thioredoxin-like"/>
    <property type="match status" value="1"/>
</dbReference>
<name>A0A2S9VFA6_9ALTE</name>
<dbReference type="InterPro" id="IPR006659">
    <property type="entry name" value="Arsenate_reductase"/>
</dbReference>
<keyword evidence="2 4" id="KW-0560">Oxidoreductase</keyword>
<evidence type="ECO:0000313" key="5">
    <source>
        <dbReference type="EMBL" id="PRO75152.1"/>
    </source>
</evidence>
<gene>
    <name evidence="5" type="primary">arsC</name>
    <name evidence="5" type="ORF">C6Y40_02815</name>
</gene>
<reference evidence="6" key="1">
    <citation type="journal article" date="2020" name="Int. J. Syst. Evol. Microbiol.">
        <title>Alteromonas alba sp. nov., a marine bacterium isolated from the seawater of the West Pacific Ocean.</title>
        <authorList>
            <person name="Sun C."/>
            <person name="Wu Y.-H."/>
            <person name="Xamxidin M."/>
            <person name="Cheng H."/>
            <person name="Xu X.-W."/>
        </authorList>
    </citation>
    <scope>NUCLEOTIDE SEQUENCE [LARGE SCALE GENOMIC DNA]</scope>
    <source>
        <strain evidence="6">190</strain>
    </source>
</reference>
<dbReference type="InterPro" id="IPR006660">
    <property type="entry name" value="Arsenate_reductase-like"/>
</dbReference>
<dbReference type="GO" id="GO:0008794">
    <property type="term" value="F:arsenate reductase (glutaredoxin) activity"/>
    <property type="evidence" value="ECO:0007669"/>
    <property type="project" value="UniProtKB-UniRule"/>
</dbReference>
<dbReference type="OrthoDB" id="9790554at2"/>
<protein>
    <recommendedName>
        <fullName evidence="4">Arsenate reductase</fullName>
        <ecNumber evidence="4">1.20.4.1</ecNumber>
    </recommendedName>
</protein>
<evidence type="ECO:0000256" key="3">
    <source>
        <dbReference type="PROSITE-ProRule" id="PRU01282"/>
    </source>
</evidence>
<dbReference type="EC" id="1.20.4.1" evidence="4"/>
<evidence type="ECO:0000256" key="2">
    <source>
        <dbReference type="ARBA" id="ARBA00023002"/>
    </source>
</evidence>
<evidence type="ECO:0000256" key="1">
    <source>
        <dbReference type="ARBA" id="ARBA00007198"/>
    </source>
</evidence>
<dbReference type="RefSeq" id="WP_105933239.1">
    <property type="nucleotide sequence ID" value="NZ_PVNP01000016.1"/>
</dbReference>
<dbReference type="Pfam" id="PF03960">
    <property type="entry name" value="ArsC"/>
    <property type="match status" value="1"/>
</dbReference>
<evidence type="ECO:0000256" key="4">
    <source>
        <dbReference type="RuleBase" id="RU362029"/>
    </source>
</evidence>
<comment type="caution">
    <text evidence="5">The sequence shown here is derived from an EMBL/GenBank/DDBJ whole genome shotgun (WGS) entry which is preliminary data.</text>
</comment>
<dbReference type="InterPro" id="IPR036249">
    <property type="entry name" value="Thioredoxin-like_sf"/>
</dbReference>
<dbReference type="PANTHER" id="PTHR30041">
    <property type="entry name" value="ARSENATE REDUCTASE"/>
    <property type="match status" value="1"/>
</dbReference>
<proteinExistence type="inferred from homology"/>
<dbReference type="EMBL" id="PVNP01000016">
    <property type="protein sequence ID" value="PRO75152.1"/>
    <property type="molecule type" value="Genomic_DNA"/>
</dbReference>
<accession>A0A2S9VFA6</accession>
<comment type="similarity">
    <text evidence="1 3 4">Belongs to the ArsC family.</text>
</comment>
<dbReference type="PROSITE" id="PS51353">
    <property type="entry name" value="ARSC"/>
    <property type="match status" value="1"/>
</dbReference>